<dbReference type="NCBIfam" id="TIGR00526">
    <property type="entry name" value="folB_dom"/>
    <property type="match status" value="1"/>
</dbReference>
<gene>
    <name evidence="8" type="primary">folB</name>
    <name evidence="8" type="ORF">ROI90_11495</name>
</gene>
<dbReference type="CDD" id="cd00534">
    <property type="entry name" value="DHNA_DHNTPE"/>
    <property type="match status" value="1"/>
</dbReference>
<feature type="domain" description="Dihydroneopterin aldolase/epimerase" evidence="7">
    <location>
        <begin position="4"/>
        <end position="116"/>
    </location>
</feature>
<dbReference type="NCBIfam" id="TIGR00525">
    <property type="entry name" value="folB"/>
    <property type="match status" value="1"/>
</dbReference>
<accession>A0ABU3TI23</accession>
<dbReference type="Pfam" id="PF02152">
    <property type="entry name" value="FolB"/>
    <property type="match status" value="1"/>
</dbReference>
<evidence type="ECO:0000256" key="2">
    <source>
        <dbReference type="ARBA" id="ARBA00005013"/>
    </source>
</evidence>
<comment type="pathway">
    <text evidence="2 6">Cofactor biosynthesis; tetrahydrofolate biosynthesis; 2-amino-4-hydroxy-6-hydroxymethyl-7,8-dihydropteridine diphosphate from 7,8-dihydroneopterin triphosphate: step 3/4.</text>
</comment>
<evidence type="ECO:0000256" key="1">
    <source>
        <dbReference type="ARBA" id="ARBA00001353"/>
    </source>
</evidence>
<dbReference type="InterPro" id="IPR006157">
    <property type="entry name" value="FolB_dom"/>
</dbReference>
<proteinExistence type="inferred from homology"/>
<evidence type="ECO:0000256" key="4">
    <source>
        <dbReference type="ARBA" id="ARBA00022909"/>
    </source>
</evidence>
<dbReference type="InterPro" id="IPR006156">
    <property type="entry name" value="Dihydroneopterin_aldolase"/>
</dbReference>
<dbReference type="PANTHER" id="PTHR42844:SF1">
    <property type="entry name" value="DIHYDRONEOPTERIN ALDOLASE 1-RELATED"/>
    <property type="match status" value="1"/>
</dbReference>
<dbReference type="EMBL" id="JAWDJT010000007">
    <property type="protein sequence ID" value="MDU0371021.1"/>
    <property type="molecule type" value="Genomic_DNA"/>
</dbReference>
<dbReference type="EC" id="4.1.2.25" evidence="6"/>
<dbReference type="RefSeq" id="WP_315998493.1">
    <property type="nucleotide sequence ID" value="NZ_JAWDJT010000007.1"/>
</dbReference>
<dbReference type="PANTHER" id="PTHR42844">
    <property type="entry name" value="DIHYDRONEOPTERIN ALDOLASE 1-RELATED"/>
    <property type="match status" value="1"/>
</dbReference>
<dbReference type="SUPFAM" id="SSF55620">
    <property type="entry name" value="Tetrahydrobiopterin biosynthesis enzymes-like"/>
    <property type="match status" value="1"/>
</dbReference>
<reference evidence="8 9" key="1">
    <citation type="submission" date="2023-10" db="EMBL/GenBank/DDBJ databases">
        <title>Hymenobacter endophyticus sp. nov., an isolate from the leaf tissues of wheat.</title>
        <authorList>
            <person name="Dai Y."/>
        </authorList>
    </citation>
    <scope>NUCLEOTIDE SEQUENCE [LARGE SCALE GENOMIC DNA]</scope>
    <source>
        <strain evidence="8 9">ZK17L-C2</strain>
    </source>
</reference>
<keyword evidence="4 6" id="KW-0289">Folate biosynthesis</keyword>
<dbReference type="SMART" id="SM00905">
    <property type="entry name" value="FolB"/>
    <property type="match status" value="1"/>
</dbReference>
<keyword evidence="9" id="KW-1185">Reference proteome</keyword>
<keyword evidence="5 6" id="KW-0456">Lyase</keyword>
<evidence type="ECO:0000313" key="9">
    <source>
        <dbReference type="Proteomes" id="UP001250698"/>
    </source>
</evidence>
<evidence type="ECO:0000256" key="5">
    <source>
        <dbReference type="ARBA" id="ARBA00023239"/>
    </source>
</evidence>
<comment type="function">
    <text evidence="6">Catalyzes the conversion of 7,8-dihydroneopterin to 6-hydroxymethyl-7,8-dihydropterin.</text>
</comment>
<dbReference type="GO" id="GO:0004150">
    <property type="term" value="F:dihydroneopterin aldolase activity"/>
    <property type="evidence" value="ECO:0007669"/>
    <property type="project" value="UniProtKB-EC"/>
</dbReference>
<comment type="catalytic activity">
    <reaction evidence="1 6">
        <text>7,8-dihydroneopterin = 6-hydroxymethyl-7,8-dihydropterin + glycolaldehyde</text>
        <dbReference type="Rhea" id="RHEA:10540"/>
        <dbReference type="ChEBI" id="CHEBI:17001"/>
        <dbReference type="ChEBI" id="CHEBI:17071"/>
        <dbReference type="ChEBI" id="CHEBI:44841"/>
        <dbReference type="EC" id="4.1.2.25"/>
    </reaction>
</comment>
<name>A0ABU3TI23_9BACT</name>
<evidence type="ECO:0000259" key="7">
    <source>
        <dbReference type="SMART" id="SM00905"/>
    </source>
</evidence>
<dbReference type="Gene3D" id="3.30.1130.10">
    <property type="match status" value="1"/>
</dbReference>
<organism evidence="8 9">
    <name type="scientific">Hymenobacter endophyticus</name>
    <dbReference type="NCBI Taxonomy" id="3076335"/>
    <lineage>
        <taxon>Bacteria</taxon>
        <taxon>Pseudomonadati</taxon>
        <taxon>Bacteroidota</taxon>
        <taxon>Cytophagia</taxon>
        <taxon>Cytophagales</taxon>
        <taxon>Hymenobacteraceae</taxon>
        <taxon>Hymenobacter</taxon>
    </lineage>
</organism>
<comment type="similarity">
    <text evidence="3 6">Belongs to the DHNA family.</text>
</comment>
<evidence type="ECO:0000256" key="6">
    <source>
        <dbReference type="RuleBase" id="RU362079"/>
    </source>
</evidence>
<dbReference type="InterPro" id="IPR043133">
    <property type="entry name" value="GTP-CH-I_C/QueF"/>
</dbReference>
<evidence type="ECO:0000256" key="3">
    <source>
        <dbReference type="ARBA" id="ARBA00005708"/>
    </source>
</evidence>
<evidence type="ECO:0000313" key="8">
    <source>
        <dbReference type="EMBL" id="MDU0371021.1"/>
    </source>
</evidence>
<protein>
    <recommendedName>
        <fullName evidence="6">7,8-dihydroneopterin aldolase</fullName>
        <ecNumber evidence="6">4.1.2.25</ecNumber>
    </recommendedName>
</protein>
<dbReference type="Proteomes" id="UP001250698">
    <property type="component" value="Unassembled WGS sequence"/>
</dbReference>
<sequence>MDQVALEGMEFFAFHGYYEEEQKIGNKYSVDLYIDTDLQQAGTSDELENTVNYVVLYQLVAEEMQIPARLLEHVGQRIISRVQAAFPHISGVKVSVSKYNPPFGGICFRSRVTLERKS</sequence>
<comment type="caution">
    <text evidence="8">The sequence shown here is derived from an EMBL/GenBank/DDBJ whole genome shotgun (WGS) entry which is preliminary data.</text>
</comment>